<dbReference type="InterPro" id="IPR050794">
    <property type="entry name" value="CPA2_transporter"/>
</dbReference>
<evidence type="ECO:0000256" key="5">
    <source>
        <dbReference type="ARBA" id="ARBA00023065"/>
    </source>
</evidence>
<keyword evidence="3" id="KW-0812">Transmembrane</keyword>
<dbReference type="PANTHER" id="PTHR32468:SF0">
    <property type="entry name" value="K(+)_H(+) ANTIPORTER 1"/>
    <property type="match status" value="1"/>
</dbReference>
<feature type="non-terminal residue" evidence="8">
    <location>
        <position position="498"/>
    </location>
</feature>
<comment type="caution">
    <text evidence="8">The sequence shown here is derived from an EMBL/GenBank/DDBJ whole genome shotgun (WGS) entry which is preliminary data.</text>
</comment>
<dbReference type="InterPro" id="IPR006153">
    <property type="entry name" value="Cation/H_exchanger_TM"/>
</dbReference>
<gene>
    <name evidence="8" type="ORF">BJ212DRAFT_1306571</name>
</gene>
<keyword evidence="5" id="KW-0406">Ion transport</keyword>
<dbReference type="Gene3D" id="1.20.1530.20">
    <property type="match status" value="1"/>
</dbReference>
<evidence type="ECO:0000313" key="8">
    <source>
        <dbReference type="EMBL" id="KAG1795535.1"/>
    </source>
</evidence>
<dbReference type="RefSeq" id="XP_041185234.1">
    <property type="nucleotide sequence ID" value="XM_041333822.1"/>
</dbReference>
<evidence type="ECO:0000256" key="1">
    <source>
        <dbReference type="ARBA" id="ARBA00004141"/>
    </source>
</evidence>
<evidence type="ECO:0000256" key="4">
    <source>
        <dbReference type="ARBA" id="ARBA00022989"/>
    </source>
</evidence>
<evidence type="ECO:0000313" key="9">
    <source>
        <dbReference type="Proteomes" id="UP000807769"/>
    </source>
</evidence>
<evidence type="ECO:0000256" key="3">
    <source>
        <dbReference type="ARBA" id="ARBA00022692"/>
    </source>
</evidence>
<keyword evidence="2" id="KW-0813">Transport</keyword>
<dbReference type="AlphaFoldDB" id="A0A9P7DJG7"/>
<name>A0A9P7DJG7_9AGAM</name>
<dbReference type="EMBL" id="JABBWG010000317">
    <property type="protein sequence ID" value="KAG1795535.1"/>
    <property type="molecule type" value="Genomic_DNA"/>
</dbReference>
<comment type="subcellular location">
    <subcellularLocation>
        <location evidence="1">Membrane</location>
        <topology evidence="1">Multi-pass membrane protein</topology>
    </subcellularLocation>
</comment>
<accession>A0A9P7DJG7</accession>
<protein>
    <submittedName>
        <fullName evidence="8">Sodium/hydrogen exchanger family-domain-containing protein</fullName>
    </submittedName>
</protein>
<keyword evidence="9" id="KW-1185">Reference proteome</keyword>
<sequence>IVPREGGLAIALTEKLEDMVTIVFLPLYFTYSGLNTNLGLLDDGRYHLGFYNAIICLAFLGKFGGCTIASRLSGFSWREASTIGALMSCKGLVELIVLNVGLSAGILSQKHCILQNGVYRHFGGAPPQIRDEEGDADKKSLVNEEQPWRYRFTVVLDKLEHMPSMMALTQLARPPVPDFSSLTTAVSMSAASDPAPLKYKMPEVSISALRLIELSDRPSAVMKSSTTDTLIHTDPLLGIFRMFGELNDLLVSTSLTIVPHDDLAYNVVDHAKRNASQLILLPWLPPCAGTMLKQAKAQRHGEKSWTTILSRLFSAHQEIIYIYRPLAVYVALFVDPGNHINTCAGTGGSYHVFFPFFGGPDDRLALEFVVQLCANPKINATVHNLVTICGPQSIRFGYTGPLRVALSRINFTNLASPVPLHAAIQRASMCQRVLVVAGRSKRLAVENHHAELKDLVEEYRVVGHEVTSKTIGDVATAFVVSGCATAMVVLQAANMGME</sequence>
<dbReference type="GO" id="GO:1902600">
    <property type="term" value="P:proton transmembrane transport"/>
    <property type="evidence" value="ECO:0007669"/>
    <property type="project" value="InterPro"/>
</dbReference>
<dbReference type="OrthoDB" id="2687058at2759"/>
<feature type="domain" description="Cation/H+ exchanger transmembrane" evidence="7">
    <location>
        <begin position="11"/>
        <end position="110"/>
    </location>
</feature>
<dbReference type="PANTHER" id="PTHR32468">
    <property type="entry name" value="CATION/H + ANTIPORTER"/>
    <property type="match status" value="1"/>
</dbReference>
<organism evidence="8 9">
    <name type="scientific">Suillus subaureus</name>
    <dbReference type="NCBI Taxonomy" id="48587"/>
    <lineage>
        <taxon>Eukaryota</taxon>
        <taxon>Fungi</taxon>
        <taxon>Dikarya</taxon>
        <taxon>Basidiomycota</taxon>
        <taxon>Agaricomycotina</taxon>
        <taxon>Agaricomycetes</taxon>
        <taxon>Agaricomycetidae</taxon>
        <taxon>Boletales</taxon>
        <taxon>Suillineae</taxon>
        <taxon>Suillaceae</taxon>
        <taxon>Suillus</taxon>
    </lineage>
</organism>
<keyword evidence="4" id="KW-1133">Transmembrane helix</keyword>
<dbReference type="Pfam" id="PF00999">
    <property type="entry name" value="Na_H_Exchanger"/>
    <property type="match status" value="1"/>
</dbReference>
<dbReference type="InterPro" id="IPR038770">
    <property type="entry name" value="Na+/solute_symporter_sf"/>
</dbReference>
<evidence type="ECO:0000256" key="6">
    <source>
        <dbReference type="ARBA" id="ARBA00023136"/>
    </source>
</evidence>
<dbReference type="Proteomes" id="UP000807769">
    <property type="component" value="Unassembled WGS sequence"/>
</dbReference>
<dbReference type="GeneID" id="64627839"/>
<reference evidence="8" key="1">
    <citation type="journal article" date="2020" name="New Phytol.">
        <title>Comparative genomics reveals dynamic genome evolution in host specialist ectomycorrhizal fungi.</title>
        <authorList>
            <person name="Lofgren L.A."/>
            <person name="Nguyen N.H."/>
            <person name="Vilgalys R."/>
            <person name="Ruytinx J."/>
            <person name="Liao H.L."/>
            <person name="Branco S."/>
            <person name="Kuo A."/>
            <person name="LaButti K."/>
            <person name="Lipzen A."/>
            <person name="Andreopoulos W."/>
            <person name="Pangilinan J."/>
            <person name="Riley R."/>
            <person name="Hundley H."/>
            <person name="Na H."/>
            <person name="Barry K."/>
            <person name="Grigoriev I.V."/>
            <person name="Stajich J.E."/>
            <person name="Kennedy P.G."/>
        </authorList>
    </citation>
    <scope>NUCLEOTIDE SEQUENCE</scope>
    <source>
        <strain evidence="8">MN1</strain>
    </source>
</reference>
<proteinExistence type="predicted"/>
<dbReference type="GO" id="GO:0016020">
    <property type="term" value="C:membrane"/>
    <property type="evidence" value="ECO:0007669"/>
    <property type="project" value="UniProtKB-SubCell"/>
</dbReference>
<keyword evidence="6" id="KW-0472">Membrane</keyword>
<dbReference type="GO" id="GO:0015297">
    <property type="term" value="F:antiporter activity"/>
    <property type="evidence" value="ECO:0007669"/>
    <property type="project" value="InterPro"/>
</dbReference>
<evidence type="ECO:0000256" key="2">
    <source>
        <dbReference type="ARBA" id="ARBA00022448"/>
    </source>
</evidence>
<evidence type="ECO:0000259" key="7">
    <source>
        <dbReference type="Pfam" id="PF00999"/>
    </source>
</evidence>